<proteinExistence type="predicted"/>
<protein>
    <recommendedName>
        <fullName evidence="3">Saposin B-type domain-containing protein</fullName>
    </recommendedName>
</protein>
<evidence type="ECO:0000313" key="5">
    <source>
        <dbReference type="EMBL" id="UMM40117.1"/>
    </source>
</evidence>
<evidence type="ECO:0000313" key="7">
    <source>
        <dbReference type="Proteomes" id="UP000829354"/>
    </source>
</evidence>
<keyword evidence="2" id="KW-0732">Signal</keyword>
<dbReference type="SUPFAM" id="SSF47862">
    <property type="entry name" value="Saposin"/>
    <property type="match status" value="1"/>
</dbReference>
<evidence type="ECO:0000259" key="3">
    <source>
        <dbReference type="PROSITE" id="PS50015"/>
    </source>
</evidence>
<name>A0AAE8ZP23_CAEBR</name>
<keyword evidence="1" id="KW-1015">Disulfide bond</keyword>
<dbReference type="PROSITE" id="PS50015">
    <property type="entry name" value="SAP_B"/>
    <property type="match status" value="1"/>
</dbReference>
<gene>
    <name evidence="4" type="ORF">L3Y34_010999</name>
    <name evidence="5" type="ORF">L5515_016879</name>
</gene>
<evidence type="ECO:0000313" key="4">
    <source>
        <dbReference type="EMBL" id="ULT80811.1"/>
    </source>
</evidence>
<evidence type="ECO:0000256" key="2">
    <source>
        <dbReference type="SAM" id="SignalP"/>
    </source>
</evidence>
<feature type="signal peptide" evidence="2">
    <location>
        <begin position="1"/>
        <end position="21"/>
    </location>
</feature>
<dbReference type="Gene3D" id="1.10.225.10">
    <property type="entry name" value="Saposin-like"/>
    <property type="match status" value="1"/>
</dbReference>
<dbReference type="Proteomes" id="UP000827892">
    <property type="component" value="Chromosome X"/>
</dbReference>
<evidence type="ECO:0000313" key="6">
    <source>
        <dbReference type="Proteomes" id="UP000827892"/>
    </source>
</evidence>
<organism evidence="4 6">
    <name type="scientific">Caenorhabditis briggsae</name>
    <dbReference type="NCBI Taxonomy" id="6238"/>
    <lineage>
        <taxon>Eukaryota</taxon>
        <taxon>Metazoa</taxon>
        <taxon>Ecdysozoa</taxon>
        <taxon>Nematoda</taxon>
        <taxon>Chromadorea</taxon>
        <taxon>Rhabditida</taxon>
        <taxon>Rhabditina</taxon>
        <taxon>Rhabditomorpha</taxon>
        <taxon>Rhabditoidea</taxon>
        <taxon>Rhabditidae</taxon>
        <taxon>Peloderinae</taxon>
        <taxon>Caenorhabditis</taxon>
    </lineage>
</organism>
<accession>A0AAE8ZP23</accession>
<dbReference type="EMBL" id="CP090896">
    <property type="protein sequence ID" value="ULT80811.1"/>
    <property type="molecule type" value="Genomic_DNA"/>
</dbReference>
<dbReference type="InterPro" id="IPR008139">
    <property type="entry name" value="SaposinB_dom"/>
</dbReference>
<sequence length="112" mass="13088">MRITIFLVFLICGVLIQEVHGLRMQNCDYCVKVLQCVYGQLRKSVRSKRLLGSKLTHTCKRYPEYKRSCLKFSKAHLLTIYNDMQPEKYDPRRICTEVQECASIPLASVNEQ</sequence>
<reference evidence="4 6" key="2">
    <citation type="submission" date="2022-05" db="EMBL/GenBank/DDBJ databases">
        <title>Chromosome-level reference genomes for two strains of Caenorhabditis briggsae: an improved platform for comparative genomics.</title>
        <authorList>
            <person name="Stevens L."/>
            <person name="Andersen E.C."/>
        </authorList>
    </citation>
    <scope>NUCLEOTIDE SEQUENCE [LARGE SCALE GENOMIC DNA]</scope>
    <source>
        <strain evidence="4">QX1410_ONT</strain>
        <tissue evidence="4">Whole-organism</tissue>
    </source>
</reference>
<keyword evidence="7" id="KW-1185">Reference proteome</keyword>
<dbReference type="AlphaFoldDB" id="A0AAE8ZP23"/>
<dbReference type="EMBL" id="CP092625">
    <property type="protein sequence ID" value="UMM40117.1"/>
    <property type="molecule type" value="Genomic_DNA"/>
</dbReference>
<evidence type="ECO:0000256" key="1">
    <source>
        <dbReference type="ARBA" id="ARBA00023157"/>
    </source>
</evidence>
<feature type="chain" id="PRO_5044706474" description="Saposin B-type domain-containing protein" evidence="2">
    <location>
        <begin position="22"/>
        <end position="112"/>
    </location>
</feature>
<dbReference type="InterPro" id="IPR011001">
    <property type="entry name" value="Saposin-like"/>
</dbReference>
<dbReference type="Proteomes" id="UP000829354">
    <property type="component" value="Chromosome X"/>
</dbReference>
<reference evidence="5 7" key="1">
    <citation type="submission" date="2022-04" db="EMBL/GenBank/DDBJ databases">
        <title>Chromosome-level reference genomes for two strains of Caenorhabditis briggsae: an improved platform for comparative genomics.</title>
        <authorList>
            <person name="Stevens L."/>
            <person name="Andersen E."/>
        </authorList>
    </citation>
    <scope>NUCLEOTIDE SEQUENCE [LARGE SCALE GENOMIC DNA]</scope>
    <source>
        <strain evidence="5">VX34</strain>
        <tissue evidence="5">Whole-organism</tissue>
    </source>
</reference>
<feature type="domain" description="Saposin B-type" evidence="3">
    <location>
        <begin position="23"/>
        <end position="105"/>
    </location>
</feature>